<evidence type="ECO:0000313" key="3">
    <source>
        <dbReference type="Proteomes" id="UP001302126"/>
    </source>
</evidence>
<protein>
    <submittedName>
        <fullName evidence="2">Uncharacterized protein</fullName>
    </submittedName>
</protein>
<sequence>MYERTLRGKEKALGPEHTSTLNTVHALGILYRGQCHGAAVTNKPTQRRMRGREKRIGGMRPTHQSAHRAERSGCQDRQSTQSRVLWVLCAKIHRAHRSHS</sequence>
<dbReference type="Gene3D" id="1.25.40.10">
    <property type="entry name" value="Tetratricopeptide repeat domain"/>
    <property type="match status" value="1"/>
</dbReference>
<comment type="caution">
    <text evidence="2">The sequence shown here is derived from an EMBL/GenBank/DDBJ whole genome shotgun (WGS) entry which is preliminary data.</text>
</comment>
<accession>A0AAN6WIZ8</accession>
<name>A0AAN6WIZ8_9PEZI</name>
<organism evidence="2 3">
    <name type="scientific">Podospora australis</name>
    <dbReference type="NCBI Taxonomy" id="1536484"/>
    <lineage>
        <taxon>Eukaryota</taxon>
        <taxon>Fungi</taxon>
        <taxon>Dikarya</taxon>
        <taxon>Ascomycota</taxon>
        <taxon>Pezizomycotina</taxon>
        <taxon>Sordariomycetes</taxon>
        <taxon>Sordariomycetidae</taxon>
        <taxon>Sordariales</taxon>
        <taxon>Podosporaceae</taxon>
        <taxon>Podospora</taxon>
    </lineage>
</organism>
<dbReference type="Proteomes" id="UP001302126">
    <property type="component" value="Unassembled WGS sequence"/>
</dbReference>
<dbReference type="InterPro" id="IPR011990">
    <property type="entry name" value="TPR-like_helical_dom_sf"/>
</dbReference>
<keyword evidence="3" id="KW-1185">Reference proteome</keyword>
<evidence type="ECO:0000256" key="1">
    <source>
        <dbReference type="SAM" id="MobiDB-lite"/>
    </source>
</evidence>
<dbReference type="EMBL" id="MU864650">
    <property type="protein sequence ID" value="KAK4182503.1"/>
    <property type="molecule type" value="Genomic_DNA"/>
</dbReference>
<reference evidence="2" key="1">
    <citation type="journal article" date="2023" name="Mol. Phylogenet. Evol.">
        <title>Genome-scale phylogeny and comparative genomics of the fungal order Sordariales.</title>
        <authorList>
            <person name="Hensen N."/>
            <person name="Bonometti L."/>
            <person name="Westerberg I."/>
            <person name="Brannstrom I.O."/>
            <person name="Guillou S."/>
            <person name="Cros-Aarteil S."/>
            <person name="Calhoun S."/>
            <person name="Haridas S."/>
            <person name="Kuo A."/>
            <person name="Mondo S."/>
            <person name="Pangilinan J."/>
            <person name="Riley R."/>
            <person name="LaButti K."/>
            <person name="Andreopoulos B."/>
            <person name="Lipzen A."/>
            <person name="Chen C."/>
            <person name="Yan M."/>
            <person name="Daum C."/>
            <person name="Ng V."/>
            <person name="Clum A."/>
            <person name="Steindorff A."/>
            <person name="Ohm R.A."/>
            <person name="Martin F."/>
            <person name="Silar P."/>
            <person name="Natvig D.O."/>
            <person name="Lalanne C."/>
            <person name="Gautier V."/>
            <person name="Ament-Velasquez S.L."/>
            <person name="Kruys A."/>
            <person name="Hutchinson M.I."/>
            <person name="Powell A.J."/>
            <person name="Barry K."/>
            <person name="Miller A.N."/>
            <person name="Grigoriev I.V."/>
            <person name="Debuchy R."/>
            <person name="Gladieux P."/>
            <person name="Hiltunen Thoren M."/>
            <person name="Johannesson H."/>
        </authorList>
    </citation>
    <scope>NUCLEOTIDE SEQUENCE</scope>
    <source>
        <strain evidence="2">PSN309</strain>
    </source>
</reference>
<proteinExistence type="predicted"/>
<reference evidence="2" key="2">
    <citation type="submission" date="2023-05" db="EMBL/GenBank/DDBJ databases">
        <authorList>
            <consortium name="Lawrence Berkeley National Laboratory"/>
            <person name="Steindorff A."/>
            <person name="Hensen N."/>
            <person name="Bonometti L."/>
            <person name="Westerberg I."/>
            <person name="Brannstrom I.O."/>
            <person name="Guillou S."/>
            <person name="Cros-Aarteil S."/>
            <person name="Calhoun S."/>
            <person name="Haridas S."/>
            <person name="Kuo A."/>
            <person name="Mondo S."/>
            <person name="Pangilinan J."/>
            <person name="Riley R."/>
            <person name="Labutti K."/>
            <person name="Andreopoulos B."/>
            <person name="Lipzen A."/>
            <person name="Chen C."/>
            <person name="Yanf M."/>
            <person name="Daum C."/>
            <person name="Ng V."/>
            <person name="Clum A."/>
            <person name="Ohm R."/>
            <person name="Martin F."/>
            <person name="Silar P."/>
            <person name="Natvig D."/>
            <person name="Lalanne C."/>
            <person name="Gautier V."/>
            <person name="Ament-Velasquez S.L."/>
            <person name="Kruys A."/>
            <person name="Hutchinson M.I."/>
            <person name="Powell A.J."/>
            <person name="Barry K."/>
            <person name="Miller A.N."/>
            <person name="Grigoriev I.V."/>
            <person name="Debuchy R."/>
            <person name="Gladieux P."/>
            <person name="Thoren M.H."/>
            <person name="Johannesson H."/>
        </authorList>
    </citation>
    <scope>NUCLEOTIDE SEQUENCE</scope>
    <source>
        <strain evidence="2">PSN309</strain>
    </source>
</reference>
<feature type="region of interest" description="Disordered" evidence="1">
    <location>
        <begin position="42"/>
        <end position="80"/>
    </location>
</feature>
<dbReference type="AlphaFoldDB" id="A0AAN6WIZ8"/>
<evidence type="ECO:0000313" key="2">
    <source>
        <dbReference type="EMBL" id="KAK4182503.1"/>
    </source>
</evidence>
<gene>
    <name evidence="2" type="ORF">QBC35DRAFT_509877</name>
</gene>